<keyword evidence="7" id="KW-1133">Transmembrane helix</keyword>
<evidence type="ECO:0000256" key="6">
    <source>
        <dbReference type="ARBA" id="ARBA00023288"/>
    </source>
</evidence>
<gene>
    <name evidence="8" type="ORF">FGL85_07515</name>
</gene>
<evidence type="ECO:0000256" key="7">
    <source>
        <dbReference type="SAM" id="Phobius"/>
    </source>
</evidence>
<evidence type="ECO:0000256" key="4">
    <source>
        <dbReference type="ARBA" id="ARBA00023136"/>
    </source>
</evidence>
<evidence type="ECO:0000256" key="1">
    <source>
        <dbReference type="ARBA" id="ARBA00004635"/>
    </source>
</evidence>
<keyword evidence="7" id="KW-0812">Transmembrane</keyword>
<comment type="similarity">
    <text evidence="2">Belongs to the NlpA lipoprotein family.</text>
</comment>
<dbReference type="GO" id="GO:0016020">
    <property type="term" value="C:membrane"/>
    <property type="evidence" value="ECO:0007669"/>
    <property type="project" value="UniProtKB-SubCell"/>
</dbReference>
<protein>
    <submittedName>
        <fullName evidence="8">Metal ABC transporter substrate-binding protein</fullName>
    </submittedName>
</protein>
<dbReference type="InterPro" id="IPR004872">
    <property type="entry name" value="Lipoprotein_NlpA"/>
</dbReference>
<comment type="subcellular location">
    <subcellularLocation>
        <location evidence="1">Membrane</location>
        <topology evidence="1">Lipid-anchor</topology>
    </subcellularLocation>
</comment>
<name>A0A5B8T1Y1_LEUPS</name>
<reference evidence="8 9" key="1">
    <citation type="submission" date="2019-06" db="EMBL/GenBank/DDBJ databases">
        <title>Genome analyses of bacteria isolated from kimchi.</title>
        <authorList>
            <person name="Lee S."/>
            <person name="Ahn S."/>
            <person name="Roh S."/>
        </authorList>
    </citation>
    <scope>NUCLEOTIDE SEQUENCE [LARGE SCALE GENOMIC DNA]</scope>
    <source>
        <strain evidence="8 9">CBA3630</strain>
    </source>
</reference>
<dbReference type="AlphaFoldDB" id="A0A5B8T1Y1"/>
<dbReference type="Gene3D" id="3.40.190.10">
    <property type="entry name" value="Periplasmic binding protein-like II"/>
    <property type="match status" value="2"/>
</dbReference>
<keyword evidence="5" id="KW-0564">Palmitate</keyword>
<dbReference type="EMBL" id="CP042383">
    <property type="protein sequence ID" value="QEA42364.1"/>
    <property type="molecule type" value="Genomic_DNA"/>
</dbReference>
<dbReference type="RefSeq" id="WP_147651542.1">
    <property type="nucleotide sequence ID" value="NZ_CP042383.1"/>
</dbReference>
<feature type="transmembrane region" description="Helical" evidence="7">
    <location>
        <begin position="7"/>
        <end position="26"/>
    </location>
</feature>
<evidence type="ECO:0000313" key="9">
    <source>
        <dbReference type="Proteomes" id="UP000321296"/>
    </source>
</evidence>
<dbReference type="SUPFAM" id="SSF53850">
    <property type="entry name" value="Periplasmic binding protein-like II"/>
    <property type="match status" value="1"/>
</dbReference>
<accession>A0A5B8T1Y1</accession>
<evidence type="ECO:0000256" key="2">
    <source>
        <dbReference type="ARBA" id="ARBA00008973"/>
    </source>
</evidence>
<organism evidence="8 9">
    <name type="scientific">Leuconostoc pseudomesenteroides</name>
    <dbReference type="NCBI Taxonomy" id="33968"/>
    <lineage>
        <taxon>Bacteria</taxon>
        <taxon>Bacillati</taxon>
        <taxon>Bacillota</taxon>
        <taxon>Bacilli</taxon>
        <taxon>Lactobacillales</taxon>
        <taxon>Lactobacillaceae</taxon>
        <taxon>Leuconostoc</taxon>
    </lineage>
</organism>
<keyword evidence="4 7" id="KW-0472">Membrane</keyword>
<sequence length="287" mass="32153">MNKKPKKWLSLGVIIIIMLILSMLFVKSHSSNKSKTITVGSQATDTEVWKHIANSKVAKKYHVKIIVKDFTDSNSLNTALSNNDIQANAFQSYAFFTTYNKNNPKRKIFALGTTYIQPMGLYSTKYKSVKAISQNQTIAIGNDAASQSRGLKLLESAGLITLKKHDINDLLTPNDVIKNGKNLHIKSVISTTTPSLLHDRGIAAVAIDNNTAQAAKLNVFKNSIYYEKLDQNTRANVNVIATNEKHRNDSTYKKLVTIYHDPTIQSWIKKHYPGKMEIKKSISDLEK</sequence>
<evidence type="ECO:0000256" key="5">
    <source>
        <dbReference type="ARBA" id="ARBA00023139"/>
    </source>
</evidence>
<dbReference type="PANTHER" id="PTHR30429">
    <property type="entry name" value="D-METHIONINE-BINDING LIPOPROTEIN METQ"/>
    <property type="match status" value="1"/>
</dbReference>
<dbReference type="KEGG" id="lpse:FGL85_07515"/>
<evidence type="ECO:0000256" key="3">
    <source>
        <dbReference type="ARBA" id="ARBA00022729"/>
    </source>
</evidence>
<dbReference type="Pfam" id="PF03180">
    <property type="entry name" value="Lipoprotein_9"/>
    <property type="match status" value="1"/>
</dbReference>
<keyword evidence="3" id="KW-0732">Signal</keyword>
<evidence type="ECO:0000313" key="8">
    <source>
        <dbReference type="EMBL" id="QEA42364.1"/>
    </source>
</evidence>
<proteinExistence type="inferred from homology"/>
<dbReference type="PANTHER" id="PTHR30429:SF3">
    <property type="entry name" value="LIPOPROTEIN"/>
    <property type="match status" value="1"/>
</dbReference>
<dbReference type="Proteomes" id="UP000321296">
    <property type="component" value="Chromosome"/>
</dbReference>
<keyword evidence="6" id="KW-0449">Lipoprotein</keyword>